<dbReference type="SMART" id="SM00091">
    <property type="entry name" value="PAS"/>
    <property type="match status" value="2"/>
</dbReference>
<accession>A0A7R6PFU9</accession>
<evidence type="ECO:0000256" key="5">
    <source>
        <dbReference type="ARBA" id="ARBA00022777"/>
    </source>
</evidence>
<feature type="domain" description="PAS" evidence="7">
    <location>
        <begin position="7"/>
        <end position="65"/>
    </location>
</feature>
<dbReference type="InterPro" id="IPR001610">
    <property type="entry name" value="PAC"/>
</dbReference>
<evidence type="ECO:0000313" key="10">
    <source>
        <dbReference type="Proteomes" id="UP000595564"/>
    </source>
</evidence>
<dbReference type="CDD" id="cd00130">
    <property type="entry name" value="PAS"/>
    <property type="match status" value="2"/>
</dbReference>
<dbReference type="PANTHER" id="PTHR43304:SF1">
    <property type="entry name" value="PAC DOMAIN-CONTAINING PROTEIN"/>
    <property type="match status" value="1"/>
</dbReference>
<dbReference type="EC" id="2.7.13.3" evidence="2"/>
<keyword evidence="10" id="KW-1185">Reference proteome</keyword>
<evidence type="ECO:0000256" key="1">
    <source>
        <dbReference type="ARBA" id="ARBA00000085"/>
    </source>
</evidence>
<dbReference type="SUPFAM" id="SSF55874">
    <property type="entry name" value="ATPase domain of HSP90 chaperone/DNA topoisomerase II/histidine kinase"/>
    <property type="match status" value="1"/>
</dbReference>
<dbReference type="InterPro" id="IPR000700">
    <property type="entry name" value="PAS-assoc_C"/>
</dbReference>
<dbReference type="SMART" id="SM00086">
    <property type="entry name" value="PAC"/>
    <property type="match status" value="1"/>
</dbReference>
<dbReference type="Proteomes" id="UP000595564">
    <property type="component" value="Chromosome"/>
</dbReference>
<dbReference type="EMBL" id="AP017470">
    <property type="protein sequence ID" value="BBB32959.1"/>
    <property type="molecule type" value="Genomic_DNA"/>
</dbReference>
<feature type="domain" description="Histidine kinase" evidence="6">
    <location>
        <begin position="266"/>
        <end position="485"/>
    </location>
</feature>
<dbReference type="GO" id="GO:0004673">
    <property type="term" value="F:protein histidine kinase activity"/>
    <property type="evidence" value="ECO:0007669"/>
    <property type="project" value="UniProtKB-EC"/>
</dbReference>
<dbReference type="KEGG" id="thyd:TTHT_1449"/>
<dbReference type="InterPro" id="IPR004358">
    <property type="entry name" value="Sig_transdc_His_kin-like_C"/>
</dbReference>
<dbReference type="InterPro" id="IPR005467">
    <property type="entry name" value="His_kinase_dom"/>
</dbReference>
<dbReference type="InterPro" id="IPR035965">
    <property type="entry name" value="PAS-like_dom_sf"/>
</dbReference>
<proteinExistence type="predicted"/>
<evidence type="ECO:0000313" key="9">
    <source>
        <dbReference type="EMBL" id="BBB32959.1"/>
    </source>
</evidence>
<keyword evidence="5 9" id="KW-0418">Kinase</keyword>
<gene>
    <name evidence="9" type="ORF">TTHT_1449</name>
</gene>
<dbReference type="SMART" id="SM00387">
    <property type="entry name" value="HATPase_c"/>
    <property type="match status" value="1"/>
</dbReference>
<dbReference type="SUPFAM" id="SSF55785">
    <property type="entry name" value="PYP-like sensor domain (PAS domain)"/>
    <property type="match status" value="2"/>
</dbReference>
<evidence type="ECO:0000259" key="7">
    <source>
        <dbReference type="PROSITE" id="PS50112"/>
    </source>
</evidence>
<evidence type="ECO:0000256" key="4">
    <source>
        <dbReference type="ARBA" id="ARBA00022679"/>
    </source>
</evidence>
<evidence type="ECO:0000256" key="2">
    <source>
        <dbReference type="ARBA" id="ARBA00012438"/>
    </source>
</evidence>
<dbReference type="Gene3D" id="3.30.565.10">
    <property type="entry name" value="Histidine kinase-like ATPase, C-terminal domain"/>
    <property type="match status" value="1"/>
</dbReference>
<keyword evidence="4" id="KW-0808">Transferase</keyword>
<dbReference type="RefSeq" id="WP_201327259.1">
    <property type="nucleotide sequence ID" value="NZ_AP017470.1"/>
</dbReference>
<protein>
    <recommendedName>
        <fullName evidence="2">histidine kinase</fullName>
        <ecNumber evidence="2">2.7.13.3</ecNumber>
    </recommendedName>
</protein>
<dbReference type="AlphaFoldDB" id="A0A7R6PFU9"/>
<dbReference type="Gene3D" id="3.30.450.20">
    <property type="entry name" value="PAS domain"/>
    <property type="match status" value="2"/>
</dbReference>
<dbReference type="InterPro" id="IPR003594">
    <property type="entry name" value="HATPase_dom"/>
</dbReference>
<evidence type="ECO:0000256" key="3">
    <source>
        <dbReference type="ARBA" id="ARBA00022553"/>
    </source>
</evidence>
<dbReference type="Pfam" id="PF13426">
    <property type="entry name" value="PAS_9"/>
    <property type="match status" value="2"/>
</dbReference>
<organism evidence="9 10">
    <name type="scientific">Thermotomaculum hydrothermale</name>
    <dbReference type="NCBI Taxonomy" id="981385"/>
    <lineage>
        <taxon>Bacteria</taxon>
        <taxon>Pseudomonadati</taxon>
        <taxon>Acidobacteriota</taxon>
        <taxon>Holophagae</taxon>
        <taxon>Thermotomaculales</taxon>
        <taxon>Thermotomaculaceae</taxon>
        <taxon>Thermotomaculum</taxon>
    </lineage>
</organism>
<dbReference type="PROSITE" id="PS50112">
    <property type="entry name" value="PAS"/>
    <property type="match status" value="1"/>
</dbReference>
<dbReference type="PROSITE" id="PS50109">
    <property type="entry name" value="HIS_KIN"/>
    <property type="match status" value="1"/>
</dbReference>
<reference evidence="9 10" key="1">
    <citation type="journal article" date="2012" name="Extremophiles">
        <title>Thermotomaculum hydrothermale gen. nov., sp. nov., a novel heterotrophic thermophile within the phylum Acidobacteria from a deep-sea hydrothermal vent chimney in the Southern Okinawa Trough.</title>
        <authorList>
            <person name="Izumi H."/>
            <person name="Nunoura T."/>
            <person name="Miyazaki M."/>
            <person name="Mino S."/>
            <person name="Toki T."/>
            <person name="Takai K."/>
            <person name="Sako Y."/>
            <person name="Sawabe T."/>
            <person name="Nakagawa S."/>
        </authorList>
    </citation>
    <scope>NUCLEOTIDE SEQUENCE [LARGE SCALE GENOMIC DNA]</scope>
    <source>
        <strain evidence="9 10">AC55</strain>
    </source>
</reference>
<dbReference type="PROSITE" id="PS50113">
    <property type="entry name" value="PAC"/>
    <property type="match status" value="1"/>
</dbReference>
<sequence length="485" mass="56436">MDKIISNISILKSIVENSKVIIMITDIEGKILYVNKYFTEVTGYTRKEVLNKNPRFLKSGVLPESFYKKMWGTITKGKTWQGTFINKKKDGTIYYENATISPVLNENKEIEYFVGIKHEVTERENLIDETTKNISHFIPLGVIVTDYEHKIVFINETASKIFNIKRKQALNKYFEKIFEIKDIHTNKRINIYDFVKNTKKPLKIDKIIFQFEKKSIISELFITNIIKHNKVFGHVIMFNDITFKEKKSVETIYKEDIEQLSVFLMGFTHDFNNLLAIASMKLQTAKMLIDKDLEKAKERIDYVEKTIEEIGNLIKDFFETVASVPVASLVNINKLIENIIFEFEKKFPLVEFKTEFENEFTISLDREKIYFTLKSIIKNAIEAQEEKGVVEISVKEAPKEEILSTPLKKNSYIKISIKDYGKGIKKEHLPLLFTPYFTTKDRTSEKKTGLSLAICNFNIKKQGGYIKVITEEGKGSEFIIYLPIK</sequence>
<dbReference type="InterPro" id="IPR036890">
    <property type="entry name" value="HATPase_C_sf"/>
</dbReference>
<dbReference type="PANTHER" id="PTHR43304">
    <property type="entry name" value="PHYTOCHROME-LIKE PROTEIN CPH1"/>
    <property type="match status" value="1"/>
</dbReference>
<dbReference type="Pfam" id="PF02518">
    <property type="entry name" value="HATPase_c"/>
    <property type="match status" value="1"/>
</dbReference>
<feature type="domain" description="PAC" evidence="8">
    <location>
        <begin position="78"/>
        <end position="132"/>
    </location>
</feature>
<comment type="catalytic activity">
    <reaction evidence="1">
        <text>ATP + protein L-histidine = ADP + protein N-phospho-L-histidine.</text>
        <dbReference type="EC" id="2.7.13.3"/>
    </reaction>
</comment>
<dbReference type="InterPro" id="IPR000014">
    <property type="entry name" value="PAS"/>
</dbReference>
<evidence type="ECO:0000259" key="6">
    <source>
        <dbReference type="PROSITE" id="PS50109"/>
    </source>
</evidence>
<evidence type="ECO:0000259" key="8">
    <source>
        <dbReference type="PROSITE" id="PS50113"/>
    </source>
</evidence>
<dbReference type="PRINTS" id="PR00344">
    <property type="entry name" value="BCTRLSENSOR"/>
</dbReference>
<name>A0A7R6PFU9_9BACT</name>
<dbReference type="InterPro" id="IPR052162">
    <property type="entry name" value="Sensor_kinase/Photoreceptor"/>
</dbReference>
<dbReference type="NCBIfam" id="TIGR00229">
    <property type="entry name" value="sensory_box"/>
    <property type="match status" value="1"/>
</dbReference>
<keyword evidence="3" id="KW-0597">Phosphoprotein</keyword>